<accession>A0A7W8YCI9</accession>
<evidence type="ECO:0000256" key="18">
    <source>
        <dbReference type="SAM" id="MobiDB-lite"/>
    </source>
</evidence>
<evidence type="ECO:0000256" key="16">
    <source>
        <dbReference type="PIRSR" id="PIRSR006337-2"/>
    </source>
</evidence>
<dbReference type="Proteomes" id="UP000523863">
    <property type="component" value="Unassembled WGS sequence"/>
</dbReference>
<name>A0A7W8YCI9_9MICC</name>
<dbReference type="GO" id="GO:0005992">
    <property type="term" value="P:trehalose biosynthetic process"/>
    <property type="evidence" value="ECO:0007669"/>
    <property type="project" value="UniProtKB-UniRule"/>
</dbReference>
<comment type="catalytic activity">
    <reaction evidence="12 14">
        <text>hydrolysis of (1-&gt;4)-alpha-D-glucosidic linkage in 4-alpha-D-[(1-&gt;4)-alpha-D-glucanosyl]n trehalose to yield trehalose and (1-&gt;4)-alpha-D-glucan.</text>
        <dbReference type="EC" id="3.2.1.141"/>
    </reaction>
</comment>
<keyword evidence="21" id="KW-1185">Reference proteome</keyword>
<dbReference type="Gene3D" id="2.60.40.10">
    <property type="entry name" value="Immunoglobulins"/>
    <property type="match status" value="1"/>
</dbReference>
<organism evidence="20 21">
    <name type="scientific">Neomicrococcus lactis</name>
    <dbReference type="NCBI Taxonomy" id="732241"/>
    <lineage>
        <taxon>Bacteria</taxon>
        <taxon>Bacillati</taxon>
        <taxon>Actinomycetota</taxon>
        <taxon>Actinomycetes</taxon>
        <taxon>Micrococcales</taxon>
        <taxon>Micrococcaceae</taxon>
        <taxon>Neomicrococcus</taxon>
    </lineage>
</organism>
<dbReference type="GO" id="GO:0033942">
    <property type="term" value="F:4-alpha-D-(1-&gt;4)-alpha-D-glucanotrehalose trehalohydrolase activity"/>
    <property type="evidence" value="ECO:0007669"/>
    <property type="project" value="UniProtKB-EC"/>
</dbReference>
<dbReference type="NCBIfam" id="TIGR02402">
    <property type="entry name" value="trehalose_TreZ"/>
    <property type="match status" value="1"/>
</dbReference>
<keyword evidence="8" id="KW-0119">Carbohydrate metabolism</keyword>
<dbReference type="SMART" id="SM00642">
    <property type="entry name" value="Aamy"/>
    <property type="match status" value="1"/>
</dbReference>
<dbReference type="EMBL" id="JACHBL010000001">
    <property type="protein sequence ID" value="MBB5599055.1"/>
    <property type="molecule type" value="Genomic_DNA"/>
</dbReference>
<feature type="active site" description="Nucleophile" evidence="15">
    <location>
        <position position="290"/>
    </location>
</feature>
<feature type="active site" description="Proton donor" evidence="15">
    <location>
        <position position="326"/>
    </location>
</feature>
<dbReference type="InterPro" id="IPR044901">
    <property type="entry name" value="Trehalose_TreZ_E-set_sf"/>
</dbReference>
<evidence type="ECO:0000256" key="1">
    <source>
        <dbReference type="ARBA" id="ARBA00004496"/>
    </source>
</evidence>
<proteinExistence type="inferred from homology"/>
<feature type="binding site" evidence="16">
    <location>
        <begin position="351"/>
        <end position="355"/>
    </location>
    <ligand>
        <name>substrate</name>
    </ligand>
</feature>
<keyword evidence="6" id="KW-0963">Cytoplasm</keyword>
<evidence type="ECO:0000313" key="20">
    <source>
        <dbReference type="EMBL" id="MBB5599055.1"/>
    </source>
</evidence>
<dbReference type="PANTHER" id="PTHR43651:SF11">
    <property type="entry name" value="MALTO-OLIGOSYLTREHALOSE TREHALOHYDROLASE"/>
    <property type="match status" value="1"/>
</dbReference>
<feature type="site" description="Transition state stabilizer" evidence="17">
    <location>
        <position position="422"/>
    </location>
</feature>
<dbReference type="InterPro" id="IPR012768">
    <property type="entry name" value="Trehalose_TreZ"/>
</dbReference>
<dbReference type="PANTHER" id="PTHR43651">
    <property type="entry name" value="1,4-ALPHA-GLUCAN-BRANCHING ENZYME"/>
    <property type="match status" value="1"/>
</dbReference>
<evidence type="ECO:0000259" key="19">
    <source>
        <dbReference type="SMART" id="SM00642"/>
    </source>
</evidence>
<protein>
    <recommendedName>
        <fullName evidence="5 13">Malto-oligosyltrehalose trehalohydrolase</fullName>
        <shortName evidence="14">MTHase</shortName>
        <ecNumber evidence="4 13">3.2.1.141</ecNumber>
    </recommendedName>
    <alternativeName>
        <fullName evidence="11 14">4-alpha-D-((1-&gt;4)-alpha-D-glucano)trehalose trehalohydrolase</fullName>
    </alternativeName>
    <alternativeName>
        <fullName evidence="10 14">Maltooligosyl trehalose trehalohydrolase</fullName>
    </alternativeName>
</protein>
<comment type="similarity">
    <text evidence="3 14">Belongs to the glycosyl hydrolase 13 family.</text>
</comment>
<comment type="subcellular location">
    <subcellularLocation>
        <location evidence="1 15">Cytoplasm</location>
    </subcellularLocation>
</comment>
<feature type="binding site" evidence="16">
    <location>
        <begin position="288"/>
        <end position="293"/>
    </location>
    <ligand>
        <name>substrate</name>
    </ligand>
</feature>
<evidence type="ECO:0000256" key="4">
    <source>
        <dbReference type="ARBA" id="ARBA00012268"/>
    </source>
</evidence>
<evidence type="ECO:0000256" key="3">
    <source>
        <dbReference type="ARBA" id="ARBA00008061"/>
    </source>
</evidence>
<evidence type="ECO:0000256" key="6">
    <source>
        <dbReference type="ARBA" id="ARBA00022490"/>
    </source>
</evidence>
<dbReference type="Gene3D" id="3.20.20.80">
    <property type="entry name" value="Glycosidases"/>
    <property type="match status" value="1"/>
</dbReference>
<evidence type="ECO:0000256" key="12">
    <source>
        <dbReference type="ARBA" id="ARBA00034013"/>
    </source>
</evidence>
<dbReference type="InterPro" id="IPR014756">
    <property type="entry name" value="Ig_E-set"/>
</dbReference>
<sequence length="641" mass="70558">MTRFSVWAPNATSVQLVLQGTPDEQGNTENTAHEMTRLPAPQVAERDIRDDGWWELELETGDEAGGEVGAEASADSNSEPLNYGFILQSQTGTHGTLETPLPDPRSRRQPSGVHGASQTWAASSYSWKSEAWQNPGLNGGAIYEMHLGTFTPEGTLDAAADKLEYLKELGVAFVELLPVNGFNGTHNWGYDGVAWFAVHEQYGGPDAYQRFVDRAHELGLGVIQDVVYNHLGPSGNYLPQFGPYLKPGDANTWGDSLNLDGPHSDEVRRYILDNVRMWLVDFRVDGLRLDAVHALRDERALHILEEIAIAVEELREQHGEKFLVAESDLNNDRLIRPRSAGGFGLDAQWDDDYHHAMHANITGELDGYYGDFGGASALAKTLTEGYFHNGSWSSFRERHHGKALEKNLISPLQMVVCIQDHDQIGNRAAGDRWSPALGADQLILGAALNILSPFTPMLFMGEEFAASTPWQFFTSHPEEDLGEAVRNGRFAEFERMGWDSAKVPDPQDEATYRNSVLRWEEADASADTPHAVVLGAYRELLNLRSTTPQLTHPDFATVAVDFSEQDQWLVLTRGTASARTVHALFNLSSQPQALEKVREAAGLGGGVVLTLWTSPNCGGEADETIPALGVVVWEQFEAVGD</sequence>
<evidence type="ECO:0000256" key="2">
    <source>
        <dbReference type="ARBA" id="ARBA00005199"/>
    </source>
</evidence>
<feature type="binding site" evidence="16">
    <location>
        <begin position="421"/>
        <end position="426"/>
    </location>
    <ligand>
        <name>substrate</name>
    </ligand>
</feature>
<dbReference type="PIRSF" id="PIRSF006337">
    <property type="entry name" value="Trehalose_TreZ"/>
    <property type="match status" value="1"/>
</dbReference>
<evidence type="ECO:0000256" key="13">
    <source>
        <dbReference type="NCBIfam" id="TIGR02402"/>
    </source>
</evidence>
<dbReference type="SUPFAM" id="SSF51445">
    <property type="entry name" value="(Trans)glycosidases"/>
    <property type="match status" value="1"/>
</dbReference>
<dbReference type="CDD" id="cd11325">
    <property type="entry name" value="AmyAc_GTHase"/>
    <property type="match status" value="1"/>
</dbReference>
<dbReference type="UniPathway" id="UPA00299"/>
<evidence type="ECO:0000256" key="8">
    <source>
        <dbReference type="ARBA" id="ARBA00023277"/>
    </source>
</evidence>
<dbReference type="EC" id="3.2.1.141" evidence="4 13"/>
<dbReference type="InterPro" id="IPR017853">
    <property type="entry name" value="GH"/>
</dbReference>
<keyword evidence="9 14" id="KW-0326">Glycosidase</keyword>
<dbReference type="RefSeq" id="WP_183643625.1">
    <property type="nucleotide sequence ID" value="NZ_JACHBL010000001.1"/>
</dbReference>
<evidence type="ECO:0000256" key="15">
    <source>
        <dbReference type="PIRSR" id="PIRSR006337-1"/>
    </source>
</evidence>
<evidence type="ECO:0000256" key="5">
    <source>
        <dbReference type="ARBA" id="ARBA00015938"/>
    </source>
</evidence>
<dbReference type="AlphaFoldDB" id="A0A7W8YCI9"/>
<evidence type="ECO:0000256" key="14">
    <source>
        <dbReference type="PIRNR" id="PIRNR006337"/>
    </source>
</evidence>
<feature type="domain" description="Glycosyl hydrolase family 13 catalytic" evidence="19">
    <location>
        <begin position="144"/>
        <end position="489"/>
    </location>
</feature>
<dbReference type="InterPro" id="IPR013783">
    <property type="entry name" value="Ig-like_fold"/>
</dbReference>
<dbReference type="SUPFAM" id="SSF81296">
    <property type="entry name" value="E set domains"/>
    <property type="match status" value="1"/>
</dbReference>
<dbReference type="InterPro" id="IPR006047">
    <property type="entry name" value="GH13_cat_dom"/>
</dbReference>
<comment type="pathway">
    <text evidence="2 14">Glycan biosynthesis; trehalose biosynthesis.</text>
</comment>
<gene>
    <name evidence="20" type="ORF">BKA12_002135</name>
</gene>
<evidence type="ECO:0000313" key="21">
    <source>
        <dbReference type="Proteomes" id="UP000523863"/>
    </source>
</evidence>
<dbReference type="Gene3D" id="1.10.10.760">
    <property type="entry name" value="E-set domains of sugar-utilizing enzymes"/>
    <property type="match status" value="1"/>
</dbReference>
<dbReference type="Pfam" id="PF00128">
    <property type="entry name" value="Alpha-amylase"/>
    <property type="match status" value="1"/>
</dbReference>
<evidence type="ECO:0000256" key="11">
    <source>
        <dbReference type="ARBA" id="ARBA00033284"/>
    </source>
</evidence>
<reference evidence="20 21" key="1">
    <citation type="submission" date="2020-08" db="EMBL/GenBank/DDBJ databases">
        <title>Sequencing the genomes of 1000 actinobacteria strains.</title>
        <authorList>
            <person name="Klenk H.-P."/>
        </authorList>
    </citation>
    <scope>NUCLEOTIDE SEQUENCE [LARGE SCALE GENOMIC DNA]</scope>
    <source>
        <strain evidence="20 21">DSM 23694</strain>
    </source>
</reference>
<evidence type="ECO:0000256" key="7">
    <source>
        <dbReference type="ARBA" id="ARBA00022801"/>
    </source>
</evidence>
<evidence type="ECO:0000256" key="17">
    <source>
        <dbReference type="PIRSR" id="PIRSR006337-3"/>
    </source>
</evidence>
<comment type="caution">
    <text evidence="20">The sequence shown here is derived from an EMBL/GenBank/DDBJ whole genome shotgun (WGS) entry which is preliminary data.</text>
</comment>
<evidence type="ECO:0000256" key="10">
    <source>
        <dbReference type="ARBA" id="ARBA00032057"/>
    </source>
</evidence>
<dbReference type="GO" id="GO:0005737">
    <property type="term" value="C:cytoplasm"/>
    <property type="evidence" value="ECO:0007669"/>
    <property type="project" value="UniProtKB-SubCell"/>
</dbReference>
<feature type="region of interest" description="Disordered" evidence="18">
    <location>
        <begin position="92"/>
        <end position="115"/>
    </location>
</feature>
<evidence type="ECO:0000256" key="9">
    <source>
        <dbReference type="ARBA" id="ARBA00023295"/>
    </source>
</evidence>
<keyword evidence="7 14" id="KW-0378">Hydrolase</keyword>